<dbReference type="InterPro" id="IPR016195">
    <property type="entry name" value="Pol/histidinol_Pase-like"/>
</dbReference>
<dbReference type="SMART" id="SM00481">
    <property type="entry name" value="POLIIIAc"/>
    <property type="match status" value="1"/>
</dbReference>
<dbReference type="InterPro" id="IPR040982">
    <property type="entry name" value="DNA_pol3_finger"/>
</dbReference>
<dbReference type="Pfam" id="PF17657">
    <property type="entry name" value="DNA_pol3_finger"/>
    <property type="match status" value="1"/>
</dbReference>
<evidence type="ECO:0000313" key="10">
    <source>
        <dbReference type="EMBL" id="KKS98037.1"/>
    </source>
</evidence>
<evidence type="ECO:0000256" key="5">
    <source>
        <dbReference type="ARBA" id="ARBA00022695"/>
    </source>
</evidence>
<protein>
    <recommendedName>
        <fullName evidence="3">DNA polymerase III subunit alpha</fullName>
        <ecNumber evidence="2">2.7.7.7</ecNumber>
    </recommendedName>
</protein>
<dbReference type="Gene3D" id="3.20.20.140">
    <property type="entry name" value="Metal-dependent hydrolases"/>
    <property type="match status" value="1"/>
</dbReference>
<dbReference type="GO" id="GO:0003887">
    <property type="term" value="F:DNA-directed DNA polymerase activity"/>
    <property type="evidence" value="ECO:0007669"/>
    <property type="project" value="UniProtKB-KW"/>
</dbReference>
<keyword evidence="4" id="KW-0808">Transferase</keyword>
<dbReference type="GO" id="GO:0008408">
    <property type="term" value="F:3'-5' exonuclease activity"/>
    <property type="evidence" value="ECO:0007669"/>
    <property type="project" value="InterPro"/>
</dbReference>
<dbReference type="SUPFAM" id="SSF160975">
    <property type="entry name" value="AF1531-like"/>
    <property type="match status" value="1"/>
</dbReference>
<reference evidence="10 11" key="1">
    <citation type="journal article" date="2015" name="Nature">
        <title>rRNA introns, odd ribosomes, and small enigmatic genomes across a large radiation of phyla.</title>
        <authorList>
            <person name="Brown C.T."/>
            <person name="Hug L.A."/>
            <person name="Thomas B.C."/>
            <person name="Sharon I."/>
            <person name="Castelle C.J."/>
            <person name="Singh A."/>
            <person name="Wilkins M.J."/>
            <person name="Williams K.H."/>
            <person name="Banfield J.F."/>
        </authorList>
    </citation>
    <scope>NUCLEOTIDE SEQUENCE [LARGE SCALE GENOMIC DNA]</scope>
</reference>
<dbReference type="NCBIfam" id="TIGR00594">
    <property type="entry name" value="polc"/>
    <property type="match status" value="1"/>
</dbReference>
<dbReference type="CDD" id="cd04485">
    <property type="entry name" value="DnaE_OBF"/>
    <property type="match status" value="1"/>
</dbReference>
<evidence type="ECO:0000256" key="6">
    <source>
        <dbReference type="ARBA" id="ARBA00022705"/>
    </source>
</evidence>
<dbReference type="Pfam" id="PF01336">
    <property type="entry name" value="tRNA_anti-codon"/>
    <property type="match status" value="1"/>
</dbReference>
<dbReference type="InterPro" id="IPR041931">
    <property type="entry name" value="DNA_pol3_alpha_thumb_dom"/>
</dbReference>
<dbReference type="PATRIC" id="fig|1618578.3.peg.306"/>
<dbReference type="InterPro" id="IPR012340">
    <property type="entry name" value="NA-bd_OB-fold"/>
</dbReference>
<dbReference type="AlphaFoldDB" id="A0A0G1DKC7"/>
<dbReference type="GO" id="GO:0006260">
    <property type="term" value="P:DNA replication"/>
    <property type="evidence" value="ECO:0007669"/>
    <property type="project" value="UniProtKB-KW"/>
</dbReference>
<dbReference type="Pfam" id="PF02811">
    <property type="entry name" value="PHP"/>
    <property type="match status" value="1"/>
</dbReference>
<evidence type="ECO:0000256" key="8">
    <source>
        <dbReference type="ARBA" id="ARBA00049244"/>
    </source>
</evidence>
<sequence>MPVKNPKFVHLHVHSEYSLLDGLSKISGLVKHVKENGMGAVAISDHGVMYGAIEFYKKAVEEGVKPIIGMEGYVTKEDHKLKKERGKGKNYHILLLAKNAEGYQNLIKLTSIAHLEGYYYRPRFDKETLKKYSKGLICTSACVQGETPQALLDGSYKEAKETAQWYLDVFGKDYYLELQRHEYEKYVDRAEDPEIKRNILGQIDTEKAVNEGLVKLSRDMGIPLIATNDAHYIGKEDAEAQDALVCVATGKNVSETKRLRFVDTPSFYVRSPAEMGELFPDFPEALENTIKIADKCDLEIKLGQWFFPEVELPEKTTPEKFLKDEAEEGLGKKFDKVTDELKERLNYELDIICKRGYAPYFLIFQDLASWARRRGIPINTRGSAAGSLVSYSLGITSVDPIYYGLPFERFLNPFRPSPPDIDLDVSDERREEMIEYLTKKYGNQKVAQICTFGRMLARGAVRDIARVLGYPYATGDRISKLIPQGSQGFPMSIEKALKESRELEELYTSDADAKKIIDLARHIEGNARHVSVHAAGVVISPHALTDFTPLQKEPSGEKIITQYEMHACEDVGLVKLDLLGIRNLSILENAVKLVKETTDKKVDLSQIPIDDKETFKMLSRGETLGTFQLSGSGVTRYLTELKPERIEDINAMIALYRPGPMANIPEYIARKKGEKPVTYYHPKMEKYLDKSYGILVYQEDLLFTAIELAGYNWEEVDKFRKAVGKKIPEEMAKQHIKFVDGCIKNSGMTKKEAEKIWKLFEPFQGYGFNKAHAASYGMVAYQTAYMKAKYPVEFMTALLTAESGDSDKISLGVSGCRQMGIKVLPPDINESGVHFTIVENKESLDGKAVRFGLSAIKNVGKAAIEAILGARKSGYFTSFVDFISRVDGRKVNKRVLESLIKVGALGIFGTRSSLLSSLEEVRAKAGRSSSRENQQGLFSQDEVAKSNSSAAMALNDVPEFSDDELQNLERQLMGFSLTAKPVDELISGLDLFATHKIMEILSEELVETGVSVAGVISEVRVVITRRTGAQMAFVKVTDETGAIDLVVFPKTYQGTKEIWLENTPILVSGKLDHRDEGVSLIAETVETKQSLKAKGGKPELKIEQVYIRIPETASIQNLKKLKEVLLGHPGRQRVILVFEGDEGRKVDTQIKISWDRDLARLIASVLEEETVFGVQ</sequence>
<proteinExistence type="predicted"/>
<dbReference type="InterPro" id="IPR029460">
    <property type="entry name" value="DNAPol_HHH"/>
</dbReference>
<gene>
    <name evidence="10" type="ORF">UV74_C0007G0008</name>
</gene>
<evidence type="ECO:0000256" key="3">
    <source>
        <dbReference type="ARBA" id="ARBA00019114"/>
    </source>
</evidence>
<dbReference type="PANTHER" id="PTHR32294:SF0">
    <property type="entry name" value="DNA POLYMERASE III SUBUNIT ALPHA"/>
    <property type="match status" value="1"/>
</dbReference>
<dbReference type="InterPro" id="IPR004365">
    <property type="entry name" value="NA-bd_OB_tRNA"/>
</dbReference>
<organism evidence="10 11">
    <name type="scientific">Candidatus Woesebacteria bacterium GW2011_GWB1_43_14</name>
    <dbReference type="NCBI Taxonomy" id="1618578"/>
    <lineage>
        <taxon>Bacteria</taxon>
        <taxon>Candidatus Woeseibacteriota</taxon>
    </lineage>
</organism>
<keyword evidence="5" id="KW-0548">Nucleotidyltransferase</keyword>
<dbReference type="Pfam" id="PF07733">
    <property type="entry name" value="DNA_pol3_alpha"/>
    <property type="match status" value="1"/>
</dbReference>
<comment type="caution">
    <text evidence="10">The sequence shown here is derived from an EMBL/GenBank/DDBJ whole genome shotgun (WGS) entry which is preliminary data.</text>
</comment>
<dbReference type="EC" id="2.7.7.7" evidence="2"/>
<dbReference type="Gene3D" id="1.10.150.870">
    <property type="match status" value="1"/>
</dbReference>
<dbReference type="Gene3D" id="2.40.50.140">
    <property type="entry name" value="Nucleic acid-binding proteins"/>
    <property type="match status" value="1"/>
</dbReference>
<keyword evidence="6" id="KW-0235">DNA replication</keyword>
<dbReference type="InterPro" id="IPR004805">
    <property type="entry name" value="DnaE2/DnaE/PolC"/>
</dbReference>
<evidence type="ECO:0000259" key="9">
    <source>
        <dbReference type="SMART" id="SM00481"/>
    </source>
</evidence>
<name>A0A0G1DKC7_9BACT</name>
<comment type="subcellular location">
    <subcellularLocation>
        <location evidence="1">Cytoplasm</location>
    </subcellularLocation>
</comment>
<evidence type="ECO:0000256" key="7">
    <source>
        <dbReference type="ARBA" id="ARBA00022932"/>
    </source>
</evidence>
<dbReference type="InterPro" id="IPR004013">
    <property type="entry name" value="PHP_dom"/>
</dbReference>
<feature type="domain" description="Polymerase/histidinol phosphatase N-terminal" evidence="9">
    <location>
        <begin position="9"/>
        <end position="76"/>
    </location>
</feature>
<dbReference type="EMBL" id="LCFQ01000007">
    <property type="protein sequence ID" value="KKS98037.1"/>
    <property type="molecule type" value="Genomic_DNA"/>
</dbReference>
<dbReference type="CDD" id="cd12113">
    <property type="entry name" value="PHP_PolIIIA_DnaE3"/>
    <property type="match status" value="1"/>
</dbReference>
<evidence type="ECO:0000256" key="4">
    <source>
        <dbReference type="ARBA" id="ARBA00022679"/>
    </source>
</evidence>
<accession>A0A0G1DKC7</accession>
<dbReference type="NCBIfam" id="NF005298">
    <property type="entry name" value="PRK06826.1"/>
    <property type="match status" value="1"/>
</dbReference>
<dbReference type="InterPro" id="IPR003141">
    <property type="entry name" value="Pol/His_phosphatase_N"/>
</dbReference>
<evidence type="ECO:0000256" key="1">
    <source>
        <dbReference type="ARBA" id="ARBA00004496"/>
    </source>
</evidence>
<dbReference type="Gene3D" id="1.10.10.1600">
    <property type="entry name" value="Bacterial DNA polymerase III alpha subunit, thumb domain"/>
    <property type="match status" value="1"/>
</dbReference>
<dbReference type="SUPFAM" id="SSF89550">
    <property type="entry name" value="PHP domain-like"/>
    <property type="match status" value="1"/>
</dbReference>
<dbReference type="Pfam" id="PF14579">
    <property type="entry name" value="HHH_6"/>
    <property type="match status" value="1"/>
</dbReference>
<dbReference type="PANTHER" id="PTHR32294">
    <property type="entry name" value="DNA POLYMERASE III SUBUNIT ALPHA"/>
    <property type="match status" value="1"/>
</dbReference>
<dbReference type="NCBIfam" id="NF004226">
    <property type="entry name" value="PRK05673.1"/>
    <property type="match status" value="1"/>
</dbReference>
<dbReference type="Proteomes" id="UP000034090">
    <property type="component" value="Unassembled WGS sequence"/>
</dbReference>
<dbReference type="GO" id="GO:0003676">
    <property type="term" value="F:nucleic acid binding"/>
    <property type="evidence" value="ECO:0007669"/>
    <property type="project" value="InterPro"/>
</dbReference>
<dbReference type="GO" id="GO:0005737">
    <property type="term" value="C:cytoplasm"/>
    <property type="evidence" value="ECO:0007669"/>
    <property type="project" value="UniProtKB-SubCell"/>
</dbReference>
<keyword evidence="7" id="KW-0239">DNA-directed DNA polymerase</keyword>
<evidence type="ECO:0000256" key="2">
    <source>
        <dbReference type="ARBA" id="ARBA00012417"/>
    </source>
</evidence>
<dbReference type="STRING" id="1618578.UV74_C0007G0008"/>
<dbReference type="InterPro" id="IPR011708">
    <property type="entry name" value="DNA_pol3_alpha_NTPase_dom"/>
</dbReference>
<comment type="catalytic activity">
    <reaction evidence="8">
        <text>DNA(n) + a 2'-deoxyribonucleoside 5'-triphosphate = DNA(n+1) + diphosphate</text>
        <dbReference type="Rhea" id="RHEA:22508"/>
        <dbReference type="Rhea" id="RHEA-COMP:17339"/>
        <dbReference type="Rhea" id="RHEA-COMP:17340"/>
        <dbReference type="ChEBI" id="CHEBI:33019"/>
        <dbReference type="ChEBI" id="CHEBI:61560"/>
        <dbReference type="ChEBI" id="CHEBI:173112"/>
        <dbReference type="EC" id="2.7.7.7"/>
    </reaction>
</comment>
<evidence type="ECO:0000313" key="11">
    <source>
        <dbReference type="Proteomes" id="UP000034090"/>
    </source>
</evidence>